<evidence type="ECO:0000256" key="5">
    <source>
        <dbReference type="SAM" id="MobiDB-lite"/>
    </source>
</evidence>
<dbReference type="InterPro" id="IPR050109">
    <property type="entry name" value="HTH-type_TetR-like_transc_reg"/>
</dbReference>
<evidence type="ECO:0000256" key="2">
    <source>
        <dbReference type="ARBA" id="ARBA00023125"/>
    </source>
</evidence>
<feature type="compositionally biased region" description="Low complexity" evidence="5">
    <location>
        <begin position="1"/>
        <end position="14"/>
    </location>
</feature>
<dbReference type="GO" id="GO:0000976">
    <property type="term" value="F:transcription cis-regulatory region binding"/>
    <property type="evidence" value="ECO:0007669"/>
    <property type="project" value="TreeGrafter"/>
</dbReference>
<proteinExistence type="predicted"/>
<gene>
    <name evidence="7" type="ORF">ABRQ22_16240</name>
</gene>
<dbReference type="Gene3D" id="1.10.357.10">
    <property type="entry name" value="Tetracycline Repressor, domain 2"/>
    <property type="match status" value="1"/>
</dbReference>
<organism evidence="7">
    <name type="scientific">Cellulosimicrobium sp. ES-005</name>
    <dbReference type="NCBI Taxonomy" id="3163031"/>
    <lineage>
        <taxon>Bacteria</taxon>
        <taxon>Bacillati</taxon>
        <taxon>Actinomycetota</taxon>
        <taxon>Actinomycetes</taxon>
        <taxon>Micrococcales</taxon>
        <taxon>Promicromonosporaceae</taxon>
        <taxon>Cellulosimicrobium</taxon>
    </lineage>
</organism>
<feature type="domain" description="HTH tetR-type" evidence="6">
    <location>
        <begin position="33"/>
        <end position="92"/>
    </location>
</feature>
<dbReference type="SUPFAM" id="SSF46689">
    <property type="entry name" value="Homeodomain-like"/>
    <property type="match status" value="1"/>
</dbReference>
<name>A0AAU8FX96_9MICO</name>
<dbReference type="RefSeq" id="WP_353707469.1">
    <property type="nucleotide sequence ID" value="NZ_CP159290.1"/>
</dbReference>
<keyword evidence="3" id="KW-0804">Transcription</keyword>
<dbReference type="AlphaFoldDB" id="A0AAU8FX96"/>
<dbReference type="InterPro" id="IPR045823">
    <property type="entry name" value="TetR_C_32"/>
</dbReference>
<dbReference type="PANTHER" id="PTHR30055:SF234">
    <property type="entry name" value="HTH-TYPE TRANSCRIPTIONAL REGULATOR BETI"/>
    <property type="match status" value="1"/>
</dbReference>
<evidence type="ECO:0000259" key="6">
    <source>
        <dbReference type="PROSITE" id="PS50977"/>
    </source>
</evidence>
<feature type="compositionally biased region" description="Basic and acidic residues" evidence="5">
    <location>
        <begin position="248"/>
        <end position="283"/>
    </location>
</feature>
<evidence type="ECO:0000256" key="1">
    <source>
        <dbReference type="ARBA" id="ARBA00023015"/>
    </source>
</evidence>
<dbReference type="InterPro" id="IPR001647">
    <property type="entry name" value="HTH_TetR"/>
</dbReference>
<dbReference type="EMBL" id="CP159290">
    <property type="protein sequence ID" value="XCH29121.1"/>
    <property type="molecule type" value="Genomic_DNA"/>
</dbReference>
<dbReference type="Pfam" id="PF00440">
    <property type="entry name" value="TetR_N"/>
    <property type="match status" value="1"/>
</dbReference>
<dbReference type="PANTHER" id="PTHR30055">
    <property type="entry name" value="HTH-TYPE TRANSCRIPTIONAL REGULATOR RUTR"/>
    <property type="match status" value="1"/>
</dbReference>
<protein>
    <submittedName>
        <fullName evidence="7">TetR/AcrR family transcriptional regulator</fullName>
    </submittedName>
</protein>
<evidence type="ECO:0000256" key="3">
    <source>
        <dbReference type="ARBA" id="ARBA00023163"/>
    </source>
</evidence>
<sequence length="283" mass="29897">MNTGADARAATRGRVQPGAAVDGRSTRWDEHRAARRAELIRAASKAVHRGGPGVSMDEIAAASGTSKSIIYRYFDDKTGLQVALGSAVVGQMHDALTQAAESAETPKRALRAMVGVYLEMIESSPNVYYFVTRTSAVAGTEEPAAQLAASGLTNGTTGASRAPLAAFLDSVIELVAEPFARVTDVSPADAAAWAAGAVGFVRGAGEWWLGHRDRADVPDREQLTERVAAWLWAGPVGVLSHNPGTPRSHGDRRTSPATRRDGVRPATDRPEHPATASELKEIP</sequence>
<feature type="region of interest" description="Disordered" evidence="5">
    <location>
        <begin position="1"/>
        <end position="28"/>
    </location>
</feature>
<dbReference type="PROSITE" id="PS50977">
    <property type="entry name" value="HTH_TETR_2"/>
    <property type="match status" value="1"/>
</dbReference>
<evidence type="ECO:0000313" key="7">
    <source>
        <dbReference type="EMBL" id="XCH29121.1"/>
    </source>
</evidence>
<keyword evidence="1" id="KW-0805">Transcription regulation</keyword>
<feature type="DNA-binding region" description="H-T-H motif" evidence="4">
    <location>
        <begin position="55"/>
        <end position="74"/>
    </location>
</feature>
<dbReference type="InterPro" id="IPR036271">
    <property type="entry name" value="Tet_transcr_reg_TetR-rel_C_sf"/>
</dbReference>
<dbReference type="GO" id="GO:0003700">
    <property type="term" value="F:DNA-binding transcription factor activity"/>
    <property type="evidence" value="ECO:0007669"/>
    <property type="project" value="TreeGrafter"/>
</dbReference>
<dbReference type="Pfam" id="PF19344">
    <property type="entry name" value="TetR_C_32"/>
    <property type="match status" value="1"/>
</dbReference>
<keyword evidence="2 4" id="KW-0238">DNA-binding</keyword>
<reference evidence="7" key="1">
    <citation type="submission" date="2024-06" db="EMBL/GenBank/DDBJ databases">
        <title>Complete genome sequence of the cellulolytic actinobacterium, Cellulosimicrobium ES-005.</title>
        <authorList>
            <person name="Matthews C.T."/>
            <person name="Underwood K.D."/>
            <person name="Ghanchi K.M."/>
            <person name="Fields S.D."/>
            <person name="Gardner S.G."/>
        </authorList>
    </citation>
    <scope>NUCLEOTIDE SEQUENCE</scope>
    <source>
        <strain evidence="7">ES-005</strain>
    </source>
</reference>
<dbReference type="SUPFAM" id="SSF48498">
    <property type="entry name" value="Tetracyclin repressor-like, C-terminal domain"/>
    <property type="match status" value="1"/>
</dbReference>
<dbReference type="InterPro" id="IPR009057">
    <property type="entry name" value="Homeodomain-like_sf"/>
</dbReference>
<feature type="region of interest" description="Disordered" evidence="5">
    <location>
        <begin position="238"/>
        <end position="283"/>
    </location>
</feature>
<evidence type="ECO:0000256" key="4">
    <source>
        <dbReference type="PROSITE-ProRule" id="PRU00335"/>
    </source>
</evidence>
<accession>A0AAU8FX96</accession>